<reference evidence="2" key="1">
    <citation type="journal article" date="2013" name="Proc. Natl. Acad. Sci. U.S.A.">
        <title>Genome structure and metabolic features in the red seaweed Chondrus crispus shed light on evolution of the Archaeplastida.</title>
        <authorList>
            <person name="Collen J."/>
            <person name="Porcel B."/>
            <person name="Carre W."/>
            <person name="Ball S.G."/>
            <person name="Chaparro C."/>
            <person name="Tonon T."/>
            <person name="Barbeyron T."/>
            <person name="Michel G."/>
            <person name="Noel B."/>
            <person name="Valentin K."/>
            <person name="Elias M."/>
            <person name="Artiguenave F."/>
            <person name="Arun A."/>
            <person name="Aury J.M."/>
            <person name="Barbosa-Neto J.F."/>
            <person name="Bothwell J.H."/>
            <person name="Bouget F.Y."/>
            <person name="Brillet L."/>
            <person name="Cabello-Hurtado F."/>
            <person name="Capella-Gutierrez S."/>
            <person name="Charrier B."/>
            <person name="Cladiere L."/>
            <person name="Cock J.M."/>
            <person name="Coelho S.M."/>
            <person name="Colleoni C."/>
            <person name="Czjzek M."/>
            <person name="Da Silva C."/>
            <person name="Delage L."/>
            <person name="Denoeud F."/>
            <person name="Deschamps P."/>
            <person name="Dittami S.M."/>
            <person name="Gabaldon T."/>
            <person name="Gachon C.M."/>
            <person name="Groisillier A."/>
            <person name="Herve C."/>
            <person name="Jabbari K."/>
            <person name="Katinka M."/>
            <person name="Kloareg B."/>
            <person name="Kowalczyk N."/>
            <person name="Labadie K."/>
            <person name="Leblanc C."/>
            <person name="Lopez P.J."/>
            <person name="McLachlan D.H."/>
            <person name="Meslet-Cladiere L."/>
            <person name="Moustafa A."/>
            <person name="Nehr Z."/>
            <person name="Nyvall Collen P."/>
            <person name="Panaud O."/>
            <person name="Partensky F."/>
            <person name="Poulain J."/>
            <person name="Rensing S.A."/>
            <person name="Rousvoal S."/>
            <person name="Samson G."/>
            <person name="Symeonidi A."/>
            <person name="Weissenbach J."/>
            <person name="Zambounis A."/>
            <person name="Wincker P."/>
            <person name="Boyen C."/>
        </authorList>
    </citation>
    <scope>NUCLEOTIDE SEQUENCE [LARGE SCALE GENOMIC DNA]</scope>
    <source>
        <strain evidence="2">cv. Stackhouse</strain>
    </source>
</reference>
<gene>
    <name evidence="1" type="ORF">CHC_T00001885001</name>
</gene>
<dbReference type="KEGG" id="ccp:CHC_T00001885001"/>
<sequence length="107" mass="12119">MNVVREEERKRVAKGTVRYGNMTYEVRSCRAAPIESCDGIENWFISRHCFAAVPLLLRAPPFVPSSGLPSLCHPTTSFPLPLRNDGVVTRSNEEHRPCKGHWVPCER</sequence>
<name>R7Q5G8_CHOCR</name>
<dbReference type="RefSeq" id="XP_005712876.1">
    <property type="nucleotide sequence ID" value="XM_005712819.1"/>
</dbReference>
<evidence type="ECO:0000313" key="1">
    <source>
        <dbReference type="EMBL" id="CDF33073.1"/>
    </source>
</evidence>
<dbReference type="EMBL" id="HG001632">
    <property type="protein sequence ID" value="CDF33073.1"/>
    <property type="molecule type" value="Genomic_DNA"/>
</dbReference>
<evidence type="ECO:0000313" key="2">
    <source>
        <dbReference type="Proteomes" id="UP000012073"/>
    </source>
</evidence>
<accession>R7Q5G8</accession>
<protein>
    <submittedName>
        <fullName evidence="1">Uncharacterized protein</fullName>
    </submittedName>
</protein>
<dbReference type="GeneID" id="17320593"/>
<proteinExistence type="predicted"/>
<dbReference type="Proteomes" id="UP000012073">
    <property type="component" value="Unassembled WGS sequence"/>
</dbReference>
<dbReference type="Gramene" id="CDF33073">
    <property type="protein sequence ID" value="CDF33073"/>
    <property type="gene ID" value="CHC_T00001885001"/>
</dbReference>
<dbReference type="AlphaFoldDB" id="R7Q5G8"/>
<keyword evidence="2" id="KW-1185">Reference proteome</keyword>
<organism evidence="1 2">
    <name type="scientific">Chondrus crispus</name>
    <name type="common">Carrageen Irish moss</name>
    <name type="synonym">Polymorpha crispa</name>
    <dbReference type="NCBI Taxonomy" id="2769"/>
    <lineage>
        <taxon>Eukaryota</taxon>
        <taxon>Rhodophyta</taxon>
        <taxon>Florideophyceae</taxon>
        <taxon>Rhodymeniophycidae</taxon>
        <taxon>Gigartinales</taxon>
        <taxon>Gigartinaceae</taxon>
        <taxon>Chondrus</taxon>
    </lineage>
</organism>